<dbReference type="EMBL" id="FQYY01000003">
    <property type="protein sequence ID" value="SHI66084.1"/>
    <property type="molecule type" value="Genomic_DNA"/>
</dbReference>
<evidence type="ECO:0000313" key="9">
    <source>
        <dbReference type="Proteomes" id="UP000184225"/>
    </source>
</evidence>
<dbReference type="SUPFAM" id="SSF47928">
    <property type="entry name" value="N-terminal domain of the delta subunit of the F1F0-ATP synthase"/>
    <property type="match status" value="1"/>
</dbReference>
<evidence type="ECO:0000256" key="1">
    <source>
        <dbReference type="ARBA" id="ARBA00004370"/>
    </source>
</evidence>
<dbReference type="InterPro" id="IPR026015">
    <property type="entry name" value="ATP_synth_OSCP/delta_N_sf"/>
</dbReference>
<dbReference type="RefSeq" id="WP_073149172.1">
    <property type="nucleotide sequence ID" value="NZ_FQYY01000003.1"/>
</dbReference>
<dbReference type="OrthoDB" id="9802471at2"/>
<name>A0A1M6CZ42_9FLAO</name>
<evidence type="ECO:0000256" key="4">
    <source>
        <dbReference type="ARBA" id="ARBA00023065"/>
    </source>
</evidence>
<dbReference type="NCBIfam" id="TIGR01145">
    <property type="entry name" value="ATP_synt_delta"/>
    <property type="match status" value="1"/>
</dbReference>
<dbReference type="InterPro" id="IPR000711">
    <property type="entry name" value="ATPase_OSCP/dsu"/>
</dbReference>
<sequence length="181" mass="20344">MASSRAAQRYAKALLDLAEEQKNEQTVNQDIRDIHQTLLNSQELRNVLKSPVIKPDSKVASLQAIFKDVSVTVKNLFQVLVNNNRIADLNLVTTKFIELYDERNNIKVAVVTTVEPLTPEMEAKILSKVKSLTDSKVTLKNKIDKEILGGFVLRVGDQQYDASIKGKLNALKTRFKNKAHV</sequence>
<dbReference type="Proteomes" id="UP000184225">
    <property type="component" value="Unassembled WGS sequence"/>
</dbReference>
<keyword evidence="5 7" id="KW-0472">Membrane</keyword>
<evidence type="ECO:0000256" key="2">
    <source>
        <dbReference type="ARBA" id="ARBA00022448"/>
    </source>
</evidence>
<evidence type="ECO:0000256" key="3">
    <source>
        <dbReference type="ARBA" id="ARBA00022781"/>
    </source>
</evidence>
<keyword evidence="6 7" id="KW-0066">ATP synthesis</keyword>
<comment type="function">
    <text evidence="7">F(1)F(0) ATP synthase produces ATP from ADP in the presence of a proton or sodium gradient. F-type ATPases consist of two structural domains, F(1) containing the extramembraneous catalytic core and F(0) containing the membrane proton channel, linked together by a central stalk and a peripheral stalk. During catalysis, ATP synthesis in the catalytic domain of F(1) is coupled via a rotary mechanism of the central stalk subunits to proton translocation.</text>
</comment>
<evidence type="ECO:0000313" key="8">
    <source>
        <dbReference type="EMBL" id="SHI66084.1"/>
    </source>
</evidence>
<dbReference type="PANTHER" id="PTHR11910">
    <property type="entry name" value="ATP SYNTHASE DELTA CHAIN"/>
    <property type="match status" value="1"/>
</dbReference>
<reference evidence="8 9" key="1">
    <citation type="submission" date="2016-11" db="EMBL/GenBank/DDBJ databases">
        <authorList>
            <person name="Jaros S."/>
            <person name="Januszkiewicz K."/>
            <person name="Wedrychowicz H."/>
        </authorList>
    </citation>
    <scope>NUCLEOTIDE SEQUENCE [LARGE SCALE GENOMIC DNA]</scope>
    <source>
        <strain evidence="8 9">DSM 21425</strain>
    </source>
</reference>
<keyword evidence="9" id="KW-1185">Reference proteome</keyword>
<dbReference type="HAMAP" id="MF_01416">
    <property type="entry name" value="ATP_synth_delta_bact"/>
    <property type="match status" value="1"/>
</dbReference>
<evidence type="ECO:0000256" key="6">
    <source>
        <dbReference type="ARBA" id="ARBA00023310"/>
    </source>
</evidence>
<comment type="function">
    <text evidence="7">This protein is part of the stalk that links CF(0) to CF(1). It either transmits conformational changes from CF(0) to CF(1) or is implicated in proton conduction.</text>
</comment>
<accession>A0A1M6CZ42</accession>
<dbReference type="PRINTS" id="PR00125">
    <property type="entry name" value="ATPASEDELTA"/>
</dbReference>
<evidence type="ECO:0000256" key="7">
    <source>
        <dbReference type="HAMAP-Rule" id="MF_01416"/>
    </source>
</evidence>
<dbReference type="GO" id="GO:0046933">
    <property type="term" value="F:proton-transporting ATP synthase activity, rotational mechanism"/>
    <property type="evidence" value="ECO:0007669"/>
    <property type="project" value="UniProtKB-UniRule"/>
</dbReference>
<dbReference type="Gene3D" id="1.10.520.20">
    <property type="entry name" value="N-terminal domain of the delta subunit of the F1F0-ATP synthase"/>
    <property type="match status" value="1"/>
</dbReference>
<comment type="subcellular location">
    <subcellularLocation>
        <location evidence="7">Cell membrane</location>
        <topology evidence="7">Peripheral membrane protein</topology>
    </subcellularLocation>
    <subcellularLocation>
        <location evidence="1">Membrane</location>
    </subcellularLocation>
</comment>
<dbReference type="InterPro" id="IPR020781">
    <property type="entry name" value="ATPase_OSCP/d_CS"/>
</dbReference>
<dbReference type="GO" id="GO:0045259">
    <property type="term" value="C:proton-transporting ATP synthase complex"/>
    <property type="evidence" value="ECO:0007669"/>
    <property type="project" value="UniProtKB-KW"/>
</dbReference>
<protein>
    <recommendedName>
        <fullName evidence="7">ATP synthase subunit delta</fullName>
    </recommendedName>
    <alternativeName>
        <fullName evidence="7">ATP synthase F(1) sector subunit delta</fullName>
    </alternativeName>
    <alternativeName>
        <fullName evidence="7">F-type ATPase subunit delta</fullName>
        <shortName evidence="7">F-ATPase subunit delta</shortName>
    </alternativeName>
</protein>
<comment type="similarity">
    <text evidence="7">Belongs to the ATPase delta chain family.</text>
</comment>
<keyword evidence="3 7" id="KW-0375">Hydrogen ion transport</keyword>
<keyword evidence="2 7" id="KW-0813">Transport</keyword>
<keyword evidence="4 7" id="KW-0406">Ion transport</keyword>
<organism evidence="8 9">
    <name type="scientific">Mesonia phycicola</name>
    <dbReference type="NCBI Taxonomy" id="579105"/>
    <lineage>
        <taxon>Bacteria</taxon>
        <taxon>Pseudomonadati</taxon>
        <taxon>Bacteroidota</taxon>
        <taxon>Flavobacteriia</taxon>
        <taxon>Flavobacteriales</taxon>
        <taxon>Flavobacteriaceae</taxon>
        <taxon>Mesonia</taxon>
    </lineage>
</organism>
<dbReference type="GO" id="GO:0005886">
    <property type="term" value="C:plasma membrane"/>
    <property type="evidence" value="ECO:0007669"/>
    <property type="project" value="UniProtKB-SubCell"/>
</dbReference>
<proteinExistence type="inferred from homology"/>
<dbReference type="AlphaFoldDB" id="A0A1M6CZ42"/>
<evidence type="ECO:0000256" key="5">
    <source>
        <dbReference type="ARBA" id="ARBA00023136"/>
    </source>
</evidence>
<dbReference type="Pfam" id="PF00213">
    <property type="entry name" value="OSCP"/>
    <property type="match status" value="1"/>
</dbReference>
<keyword evidence="7" id="KW-1003">Cell membrane</keyword>
<keyword evidence="7" id="KW-0139">CF(1)</keyword>
<dbReference type="PROSITE" id="PS00389">
    <property type="entry name" value="ATPASE_DELTA"/>
    <property type="match status" value="1"/>
</dbReference>
<gene>
    <name evidence="7" type="primary">atpH</name>
    <name evidence="8" type="ORF">SAMN04488096_103223</name>
</gene>
<dbReference type="STRING" id="579105.SAMN04488096_103223"/>